<keyword evidence="12" id="KW-1185">Reference proteome</keyword>
<dbReference type="Pfam" id="PF00041">
    <property type="entry name" value="fn3"/>
    <property type="match status" value="1"/>
</dbReference>
<dbReference type="OrthoDB" id="6159398at2759"/>
<keyword evidence="3" id="KW-0325">Glycoprotein</keyword>
<reference evidence="11" key="1">
    <citation type="journal article" date="2023" name="Science">
        <title>Genome structures resolve the early diversification of teleost fishes.</title>
        <authorList>
            <person name="Parey E."/>
            <person name="Louis A."/>
            <person name="Montfort J."/>
            <person name="Bouchez O."/>
            <person name="Roques C."/>
            <person name="Iampietro C."/>
            <person name="Lluch J."/>
            <person name="Castinel A."/>
            <person name="Donnadieu C."/>
            <person name="Desvignes T."/>
            <person name="Floi Bucao C."/>
            <person name="Jouanno E."/>
            <person name="Wen M."/>
            <person name="Mejri S."/>
            <person name="Dirks R."/>
            <person name="Jansen H."/>
            <person name="Henkel C."/>
            <person name="Chen W.J."/>
            <person name="Zahm M."/>
            <person name="Cabau C."/>
            <person name="Klopp C."/>
            <person name="Thompson A.W."/>
            <person name="Robinson-Rechavi M."/>
            <person name="Braasch I."/>
            <person name="Lecointre G."/>
            <person name="Bobe J."/>
            <person name="Postlethwait J.H."/>
            <person name="Berthelot C."/>
            <person name="Roest Crollius H."/>
            <person name="Guiguen Y."/>
        </authorList>
    </citation>
    <scope>NUCLEOTIDE SEQUENCE</scope>
    <source>
        <strain evidence="11">WJC10195</strain>
    </source>
</reference>
<keyword evidence="7" id="KW-0812">Transmembrane</keyword>
<dbReference type="SMART" id="SM00408">
    <property type="entry name" value="IGc2"/>
    <property type="match status" value="2"/>
</dbReference>
<dbReference type="SUPFAM" id="SSF48726">
    <property type="entry name" value="Immunoglobulin"/>
    <property type="match status" value="4"/>
</dbReference>
<evidence type="ECO:0000256" key="5">
    <source>
        <dbReference type="ARBA" id="ARBA00038222"/>
    </source>
</evidence>
<evidence type="ECO:0000259" key="10">
    <source>
        <dbReference type="PROSITE" id="PS50853"/>
    </source>
</evidence>
<comment type="caution">
    <text evidence="11">The sequence shown here is derived from an EMBL/GenBank/DDBJ whole genome shotgun (WGS) entry which is preliminary data.</text>
</comment>
<feature type="transmembrane region" description="Helical" evidence="7">
    <location>
        <begin position="600"/>
        <end position="627"/>
    </location>
</feature>
<organism evidence="11 12">
    <name type="scientific">Synaphobranchus kaupii</name>
    <name type="common">Kaup's arrowtooth eel</name>
    <dbReference type="NCBI Taxonomy" id="118154"/>
    <lineage>
        <taxon>Eukaryota</taxon>
        <taxon>Metazoa</taxon>
        <taxon>Chordata</taxon>
        <taxon>Craniata</taxon>
        <taxon>Vertebrata</taxon>
        <taxon>Euteleostomi</taxon>
        <taxon>Actinopterygii</taxon>
        <taxon>Neopterygii</taxon>
        <taxon>Teleostei</taxon>
        <taxon>Anguilliformes</taxon>
        <taxon>Synaphobranchidae</taxon>
        <taxon>Synaphobranchus</taxon>
    </lineage>
</organism>
<evidence type="ECO:0000313" key="11">
    <source>
        <dbReference type="EMBL" id="KAJ8341025.1"/>
    </source>
</evidence>
<keyword evidence="4" id="KW-0393">Immunoglobulin domain</keyword>
<dbReference type="InterPro" id="IPR013106">
    <property type="entry name" value="Ig_V-set"/>
</dbReference>
<dbReference type="SMART" id="SM00409">
    <property type="entry name" value="IG"/>
    <property type="match status" value="4"/>
</dbReference>
<evidence type="ECO:0000256" key="4">
    <source>
        <dbReference type="ARBA" id="ARBA00023319"/>
    </source>
</evidence>
<name>A0A9Q1IHS2_SYNKA</name>
<evidence type="ECO:0000256" key="8">
    <source>
        <dbReference type="SAM" id="SignalP"/>
    </source>
</evidence>
<feature type="chain" id="PRO_5040112724" evidence="8">
    <location>
        <begin position="29"/>
        <end position="700"/>
    </location>
</feature>
<protein>
    <submittedName>
        <fullName evidence="11">Uncharacterized protein</fullName>
    </submittedName>
</protein>
<feature type="domain" description="Fibronectin type-III" evidence="10">
    <location>
        <begin position="490"/>
        <end position="600"/>
    </location>
</feature>
<dbReference type="InterPro" id="IPR013783">
    <property type="entry name" value="Ig-like_fold"/>
</dbReference>
<dbReference type="InterPro" id="IPR050831">
    <property type="entry name" value="CEA_cell_adhesion"/>
</dbReference>
<comment type="similarity">
    <text evidence="5">Belongs to the immunoglobulin superfamily. CEA family.</text>
</comment>
<keyword evidence="1 8" id="KW-0732">Signal</keyword>
<dbReference type="PROSITE" id="PS50835">
    <property type="entry name" value="IG_LIKE"/>
    <property type="match status" value="2"/>
</dbReference>
<dbReference type="CDD" id="cd00063">
    <property type="entry name" value="FN3"/>
    <property type="match status" value="1"/>
</dbReference>
<evidence type="ECO:0000256" key="1">
    <source>
        <dbReference type="ARBA" id="ARBA00022729"/>
    </source>
</evidence>
<feature type="domain" description="Ig-like" evidence="9">
    <location>
        <begin position="230"/>
        <end position="309"/>
    </location>
</feature>
<dbReference type="Pfam" id="PF13927">
    <property type="entry name" value="Ig_3"/>
    <property type="match status" value="1"/>
</dbReference>
<feature type="signal peptide" evidence="8">
    <location>
        <begin position="1"/>
        <end position="28"/>
    </location>
</feature>
<dbReference type="Gene3D" id="2.60.40.10">
    <property type="entry name" value="Immunoglobulins"/>
    <property type="match status" value="5"/>
</dbReference>
<keyword evidence="7" id="KW-1133">Transmembrane helix</keyword>
<accession>A0A9Q1IHS2</accession>
<gene>
    <name evidence="11" type="ORF">SKAU_G00333160</name>
</gene>
<dbReference type="InterPro" id="IPR036116">
    <property type="entry name" value="FN3_sf"/>
</dbReference>
<dbReference type="InterPro" id="IPR013098">
    <property type="entry name" value="Ig_I-set"/>
</dbReference>
<evidence type="ECO:0000256" key="7">
    <source>
        <dbReference type="SAM" id="Phobius"/>
    </source>
</evidence>
<evidence type="ECO:0000256" key="3">
    <source>
        <dbReference type="ARBA" id="ARBA00023180"/>
    </source>
</evidence>
<evidence type="ECO:0000259" key="9">
    <source>
        <dbReference type="PROSITE" id="PS50835"/>
    </source>
</evidence>
<dbReference type="InterPro" id="IPR003599">
    <property type="entry name" value="Ig_sub"/>
</dbReference>
<dbReference type="PROSITE" id="PS50853">
    <property type="entry name" value="FN3"/>
    <property type="match status" value="1"/>
</dbReference>
<evidence type="ECO:0000256" key="6">
    <source>
        <dbReference type="SAM" id="MobiDB-lite"/>
    </source>
</evidence>
<proteinExistence type="inferred from homology"/>
<sequence>MPVHSGRTLKRTCWGILLTFLLGGIVDCRLTISVPGPSIVDAKVGSNVTLSVLYTGATDPVVEWMMGILPIVTWSIGSSQPPDIPARFDALRIESDGSLTFRDVQLKHDSAYTVRMSKSGVGTDKATFTLRVFDDIENVSVSVVPVKIVEGTDAFSLRYSTLQGEADSVKWYFNGKAIENGARYDMGDKSLTIMDPTRRETGRYTLDLTNPFSSVTVDKDIAVLYGPDAPVLAVSPQKVAFDSGDSLSLSCGADGDPAPSVSWVFGGVTLPVSPDGSLNLTNVQTNQSGVYTCVLVNAETGDRLERNFTINVYERPSSSPVCSVEANGNEDLQYRCQWTGGDPEAQLSFPALNTSSSGSGDFNLTVTATPDLSGKAVTCTASHPLLQQNCSVTARGPAGFLPLVSAAVDGDGKLVATVSCDSMSVPIAMVTWSRGGQVITSGGRYLISPNTTVLSILDPTLDTSDLGVYTCDAANPLGRLENNVNLIGPKISESSLLNNQEGTVVTLSWETPRTSIITGFEVQMTGPDLTSSSAGSQPRKPRTDEFRTVQKKPGDARSTHLGTLDPESNYRFRVVPVAGQRVGEPSKEHRAGPGGLSGPAIAGIAAGIPCGILLLLIIIALIVFCACKRKRRQTRYPVSRAVEKVVTTQPNLNAPHNLLTGGLKNVDGPPDYSTHEASSERSSTLPSMVPPLPVRMATTV</sequence>
<dbReference type="InterPro" id="IPR007110">
    <property type="entry name" value="Ig-like_dom"/>
</dbReference>
<dbReference type="InterPro" id="IPR003961">
    <property type="entry name" value="FN3_dom"/>
</dbReference>
<feature type="compositionally biased region" description="Basic and acidic residues" evidence="6">
    <location>
        <begin position="541"/>
        <end position="558"/>
    </location>
</feature>
<dbReference type="PANTHER" id="PTHR44427">
    <property type="entry name" value="CARCINOEMBRYONIC ANTIGEN-RELATED CELL ADHESION MOLECULE 19"/>
    <property type="match status" value="1"/>
</dbReference>
<dbReference type="Proteomes" id="UP001152622">
    <property type="component" value="Chromosome 15"/>
</dbReference>
<dbReference type="Pfam" id="PF07679">
    <property type="entry name" value="I-set"/>
    <property type="match status" value="1"/>
</dbReference>
<feature type="region of interest" description="Disordered" evidence="6">
    <location>
        <begin position="653"/>
        <end position="690"/>
    </location>
</feature>
<dbReference type="AlphaFoldDB" id="A0A9Q1IHS2"/>
<feature type="domain" description="Ig-like" evidence="9">
    <location>
        <begin position="402"/>
        <end position="485"/>
    </location>
</feature>
<dbReference type="PANTHER" id="PTHR44427:SF5">
    <property type="entry name" value="V-SET AND IMMUNOGLOBULIN DOMAIN-CONTAINING PROTEIN 10-LIKE"/>
    <property type="match status" value="1"/>
</dbReference>
<dbReference type="InterPro" id="IPR003598">
    <property type="entry name" value="Ig_sub2"/>
</dbReference>
<keyword evidence="2" id="KW-0677">Repeat</keyword>
<evidence type="ECO:0000313" key="12">
    <source>
        <dbReference type="Proteomes" id="UP001152622"/>
    </source>
</evidence>
<dbReference type="SUPFAM" id="SSF49265">
    <property type="entry name" value="Fibronectin type III"/>
    <property type="match status" value="1"/>
</dbReference>
<feature type="region of interest" description="Disordered" evidence="6">
    <location>
        <begin position="525"/>
        <end position="563"/>
    </location>
</feature>
<keyword evidence="7" id="KW-0472">Membrane</keyword>
<evidence type="ECO:0000256" key="2">
    <source>
        <dbReference type="ARBA" id="ARBA00022737"/>
    </source>
</evidence>
<dbReference type="EMBL" id="JAINUF010000015">
    <property type="protein sequence ID" value="KAJ8341025.1"/>
    <property type="molecule type" value="Genomic_DNA"/>
</dbReference>
<dbReference type="InterPro" id="IPR036179">
    <property type="entry name" value="Ig-like_dom_sf"/>
</dbReference>
<dbReference type="Pfam" id="PF07686">
    <property type="entry name" value="V-set"/>
    <property type="match status" value="1"/>
</dbReference>